<keyword evidence="1" id="KW-0812">Transmembrane</keyword>
<evidence type="ECO:0000256" key="1">
    <source>
        <dbReference type="SAM" id="Phobius"/>
    </source>
</evidence>
<feature type="transmembrane region" description="Helical" evidence="1">
    <location>
        <begin position="12"/>
        <end position="30"/>
    </location>
</feature>
<dbReference type="InterPro" id="IPR021315">
    <property type="entry name" value="Gap/Sap"/>
</dbReference>
<keyword evidence="1" id="KW-1133">Transmembrane helix</keyword>
<feature type="transmembrane region" description="Helical" evidence="1">
    <location>
        <begin position="120"/>
        <end position="142"/>
    </location>
</feature>
<reference evidence="2" key="1">
    <citation type="submission" date="2022-08" db="EMBL/GenBank/DDBJ databases">
        <authorList>
            <person name="Deng Y."/>
            <person name="Han X.-F."/>
            <person name="Zhang Y.-Q."/>
        </authorList>
    </citation>
    <scope>NUCLEOTIDE SEQUENCE</scope>
    <source>
        <strain evidence="2">CPCC 205763</strain>
    </source>
</reference>
<keyword evidence="3" id="KW-1185">Reference proteome</keyword>
<feature type="transmembrane region" description="Helical" evidence="1">
    <location>
        <begin position="199"/>
        <end position="218"/>
    </location>
</feature>
<organism evidence="2 3">
    <name type="scientific">Herbiconiux aconitum</name>
    <dbReference type="NCBI Taxonomy" id="2970913"/>
    <lineage>
        <taxon>Bacteria</taxon>
        <taxon>Bacillati</taxon>
        <taxon>Actinomycetota</taxon>
        <taxon>Actinomycetes</taxon>
        <taxon>Micrococcales</taxon>
        <taxon>Microbacteriaceae</taxon>
        <taxon>Herbiconiux</taxon>
    </lineage>
</organism>
<evidence type="ECO:0000313" key="2">
    <source>
        <dbReference type="EMBL" id="MCS5719673.1"/>
    </source>
</evidence>
<dbReference type="EMBL" id="JANLCM010000002">
    <property type="protein sequence ID" value="MCS5719673.1"/>
    <property type="molecule type" value="Genomic_DNA"/>
</dbReference>
<keyword evidence="1" id="KW-0472">Membrane</keyword>
<comment type="caution">
    <text evidence="2">The sequence shown here is derived from an EMBL/GenBank/DDBJ whole genome shotgun (WGS) entry which is preliminary data.</text>
</comment>
<accession>A0ABT2GU39</accession>
<name>A0ABT2GU39_9MICO</name>
<evidence type="ECO:0000313" key="3">
    <source>
        <dbReference type="Proteomes" id="UP001165584"/>
    </source>
</evidence>
<sequence length="221" mass="22946">MADALGRVLPLAVALAISSVPILVTILILLSPNSRRSAFPFLIGFVVGVAGVFTGCIALAQVIPTPVVKHPQSALGIALIVIGAALVVLAVVSGVQAMHNQSPGVPKWMNIVTRFGPLRSAGLGLLLCFRPKSILICAAAGLSVRGDRLSPGELTVLVLVFTLLATSTVIAPIVIAAASPQHAQSWLQAMRHWIEKNNATVTTLILLIIGVVVIGDGITRL</sequence>
<dbReference type="RefSeq" id="WP_259509161.1">
    <property type="nucleotide sequence ID" value="NZ_JANLCM010000002.1"/>
</dbReference>
<proteinExistence type="predicted"/>
<feature type="transmembrane region" description="Helical" evidence="1">
    <location>
        <begin position="75"/>
        <end position="99"/>
    </location>
</feature>
<feature type="transmembrane region" description="Helical" evidence="1">
    <location>
        <begin position="154"/>
        <end position="178"/>
    </location>
</feature>
<dbReference type="Proteomes" id="UP001165584">
    <property type="component" value="Unassembled WGS sequence"/>
</dbReference>
<feature type="transmembrane region" description="Helical" evidence="1">
    <location>
        <begin position="42"/>
        <end position="63"/>
    </location>
</feature>
<gene>
    <name evidence="2" type="ORF">N1027_16190</name>
</gene>
<dbReference type="Pfam" id="PF11139">
    <property type="entry name" value="SfLAP"/>
    <property type="match status" value="1"/>
</dbReference>
<protein>
    <submittedName>
        <fullName evidence="2">GAP family protein</fullName>
    </submittedName>
</protein>